<keyword evidence="2" id="KW-1133">Transmembrane helix</keyword>
<organism evidence="4 5">
    <name type="scientific">Candidatus Syntropharchaeum butanivorans</name>
    <dbReference type="NCBI Taxonomy" id="1839936"/>
    <lineage>
        <taxon>Archaea</taxon>
        <taxon>Methanobacteriati</taxon>
        <taxon>Methanobacteriota</taxon>
        <taxon>Stenosarchaea group</taxon>
        <taxon>Methanomicrobia</taxon>
        <taxon>Methanosarcinales</taxon>
        <taxon>ANME-2 cluster</taxon>
        <taxon>Candidatus Syntropharchaeum</taxon>
    </lineage>
</organism>
<evidence type="ECO:0000313" key="5">
    <source>
        <dbReference type="Proteomes" id="UP000185779"/>
    </source>
</evidence>
<gene>
    <name evidence="4" type="ORF">SBU_001210</name>
</gene>
<evidence type="ECO:0000256" key="2">
    <source>
        <dbReference type="SAM" id="Phobius"/>
    </source>
</evidence>
<protein>
    <submittedName>
        <fullName evidence="4">Protoporphyrin IX magnesium chelatase</fullName>
    </submittedName>
</protein>
<comment type="caution">
    <text evidence="4">The sequence shown here is derived from an EMBL/GenBank/DDBJ whole genome shotgun (WGS) entry which is preliminary data.</text>
</comment>
<dbReference type="EMBL" id="LYOR01000006">
    <property type="protein sequence ID" value="OFV65801.1"/>
    <property type="molecule type" value="Genomic_DNA"/>
</dbReference>
<reference evidence="4" key="1">
    <citation type="submission" date="2016-05" db="EMBL/GenBank/DDBJ databases">
        <title>Microbial consortia oxidize butane by reversing methanogenesis.</title>
        <authorList>
            <person name="Laso-Perez R."/>
            <person name="Richter M."/>
            <person name="Wegener G."/>
            <person name="Musat F."/>
        </authorList>
    </citation>
    <scope>NUCLEOTIDE SEQUENCE [LARGE SCALE GENOMIC DNA]</scope>
    <source>
        <strain evidence="4">BOX1</strain>
    </source>
</reference>
<accession>A0A1F2P4T5</accession>
<dbReference type="PATRIC" id="fig|1839936.3.peg.1225"/>
<keyword evidence="2" id="KW-0812">Transmembrane</keyword>
<dbReference type="PANTHER" id="PTHR44119:SF4">
    <property type="entry name" value="AEROBIC COBALTOCHELATASE SUBUNIT COBN"/>
    <property type="match status" value="1"/>
</dbReference>
<keyword evidence="5" id="KW-1185">Reference proteome</keyword>
<name>A0A1F2P4T5_9EURY</name>
<evidence type="ECO:0000259" key="3">
    <source>
        <dbReference type="Pfam" id="PF02514"/>
    </source>
</evidence>
<sequence>MHKEIGRNRIKGVRILAPLVMVLLVAQLMVPGVTVAQVETVEHRITFVLGTDENLASLVNASVNATVNISIYNETEAKSVNFSNESVVFLASLDNETVASINQTINRSAYVVAYNLSSSISIGNVDDVNITKYWVWGGDENIMNLITYMDNRFYGNSTAVDPPEPPEDRTKVAFVVSEKSSYAVWLEKALDDLYITRNLNVSLCTYTHDNPESYKNLNLSDQDAIFLWMIGYPVQDAIHDTVLEAKDKGAGVITIGFTDLYNLSSVNLSSPEYADIATYWANGGTENMIGLLIFIGVKLCDIPIGDFGLDDIPAPVKIPQFGIYHPDAKAEAEGIQGLGIFSSIDDYLTWYKSTGRFNESAPTVGIHYYYVSGKYGSYETLDPLIRKIEDKGANVIFASFSYKDPNTTTYFLKDGKPLVDSVIILNSFRLWHHHEDEGIGYLQQLNVTPIKGIMSYYMNESKWNESNGLSPSEVAWQVALPELDGETEFILFSGKEKDPVSGEYCYRPFDYQLEWITDRAISWAELHRKSNAEKKVAIIYYNHGGGKDNLGASYLDIVPSLTDLLDAMKGEGYDVEGEVPSEDELLDLMLHQGRNVGTWAPDELERMVESGTVILLPASEYETWFNELPEDKQEEVIEKWGEPPGEIMVYGNETGRYLVIPGVKLGNVLLAPQPTRGWLQDQAILYHDKELPPHHQYIAFYLWLKKEYGADAIVHFGTHGTQEWLPGKETALSAEEDWPAILIQDLPVVYPYIMDNVGEGTQAKRRGQAVIVDHLTPPIVAGGLYGDLSLLHERIHRYLSAENTTLKGEYRETITELYENLTLSENLGVTPDELRAMNETAFEDFINGELHEYLHDLASEFMPYGLHILGSPPDGWKLVSMVESMLGSEFEEHIAEVYPDPHELSPAHENCTVIEGLLSEVLLNGTDPEEAQTMVLAGNVSANVTADLETAKIYAANLKNCTIEIPRILAALDGRYVPPKVGNDPIRNPDALPTGNNFHSFDPREIPTKEAWEVGKAMADNLLEQYRAEHNGTYPERVAFVLFCVETMRHQGIMESEILYLMGVKPKWDKRGRVKGVELIPCSELQRPRIDVLVTTSGLYRDTFAGKIGIIDEGVRVAAQTDDDNCTNYVKEHSDAIYEWLIENGYSEDDATCLSMARVFSEESGNYGTGLPDVIAASDTWNDTAKIADLYINRLGYVYGDCGWSLVNPDLFRENLRGVDVAIHSRSSNLYGVLDNDDQFSYLGGLALAVRSLTGETPDLYITNLRDPHNPVTETLQSFLRRELVVRYFNPKWIEGMMEHDYAGAREMMKFTEYLWGWDVVTPDLITADMWNQVYDVYIQDRYNLGMKGFFEANNPYALESIVARMLEAVRKGYWDPSDAVKTNLAEMYQELKSEYGVTCCHHTCGNLLLNEYMQGIISAPIEESTTTTTTSQETTTHYYHGGGGGKPLIWQTPTPAPRSGGGNETEEAGVGTVEEIVPEKAESQNEPLEGTVMEETTVETPMPVSGVPWIAVLIVIAILGLVLLGFVLRRR</sequence>
<evidence type="ECO:0000256" key="1">
    <source>
        <dbReference type="SAM" id="MobiDB-lite"/>
    </source>
</evidence>
<dbReference type="InterPro" id="IPR003672">
    <property type="entry name" value="CobN/Mg_chltase"/>
</dbReference>
<dbReference type="Pfam" id="PF02514">
    <property type="entry name" value="CobN-Mg_chel"/>
    <property type="match status" value="1"/>
</dbReference>
<feature type="region of interest" description="Disordered" evidence="1">
    <location>
        <begin position="1424"/>
        <end position="1446"/>
    </location>
</feature>
<dbReference type="PANTHER" id="PTHR44119">
    <property type="entry name" value="MAGNESIUM-CHELATASE SUBUNIT CHLH, CHLOROPLASTIC"/>
    <property type="match status" value="1"/>
</dbReference>
<dbReference type="Proteomes" id="UP000185779">
    <property type="component" value="Unassembled WGS sequence"/>
</dbReference>
<feature type="domain" description="CobN/magnesium chelatase" evidence="3">
    <location>
        <begin position="278"/>
        <end position="1380"/>
    </location>
</feature>
<dbReference type="STRING" id="1839936.SBU_001210"/>
<dbReference type="CDD" id="cd10150">
    <property type="entry name" value="CobN_like"/>
    <property type="match status" value="1"/>
</dbReference>
<evidence type="ECO:0000313" key="4">
    <source>
        <dbReference type="EMBL" id="OFV65801.1"/>
    </source>
</evidence>
<feature type="compositionally biased region" description="Low complexity" evidence="1">
    <location>
        <begin position="1424"/>
        <end position="1440"/>
    </location>
</feature>
<feature type="transmembrane region" description="Helical" evidence="2">
    <location>
        <begin position="1507"/>
        <end position="1529"/>
    </location>
</feature>
<proteinExistence type="predicted"/>
<keyword evidence="2" id="KW-0472">Membrane</keyword>